<evidence type="ECO:0000259" key="1">
    <source>
        <dbReference type="PROSITE" id="PS50835"/>
    </source>
</evidence>
<dbReference type="InterPro" id="IPR036179">
    <property type="entry name" value="Ig-like_dom_sf"/>
</dbReference>
<organism evidence="2 3">
    <name type="scientific">Urocitellus parryii</name>
    <name type="common">Arctic ground squirrel</name>
    <name type="synonym">Spermophilus parryii</name>
    <dbReference type="NCBI Taxonomy" id="9999"/>
    <lineage>
        <taxon>Eukaryota</taxon>
        <taxon>Metazoa</taxon>
        <taxon>Chordata</taxon>
        <taxon>Craniata</taxon>
        <taxon>Vertebrata</taxon>
        <taxon>Euteleostomi</taxon>
        <taxon>Mammalia</taxon>
        <taxon>Eutheria</taxon>
        <taxon>Euarchontoglires</taxon>
        <taxon>Glires</taxon>
        <taxon>Rodentia</taxon>
        <taxon>Sciuromorpha</taxon>
        <taxon>Sciuridae</taxon>
        <taxon>Xerinae</taxon>
        <taxon>Marmotini</taxon>
        <taxon>Urocitellus</taxon>
    </lineage>
</organism>
<dbReference type="Gene3D" id="2.60.40.10">
    <property type="entry name" value="Immunoglobulins"/>
    <property type="match status" value="1"/>
</dbReference>
<proteinExistence type="predicted"/>
<dbReference type="Ensembl" id="ENSUPAT00010028672.1">
    <property type="protein sequence ID" value="ENSUPAP00010025202.1"/>
    <property type="gene ID" value="ENSUPAG00010019952.1"/>
</dbReference>
<dbReference type="SUPFAM" id="SSF48726">
    <property type="entry name" value="Immunoglobulin"/>
    <property type="match status" value="1"/>
</dbReference>
<dbReference type="InterPro" id="IPR013783">
    <property type="entry name" value="Ig-like_fold"/>
</dbReference>
<dbReference type="PANTHER" id="PTHR23267">
    <property type="entry name" value="IMMUNOGLOBULIN LIGHT CHAIN"/>
    <property type="match status" value="1"/>
</dbReference>
<dbReference type="InterPro" id="IPR013106">
    <property type="entry name" value="Ig_V-set"/>
</dbReference>
<dbReference type="PROSITE" id="PS50835">
    <property type="entry name" value="IG_LIKE"/>
    <property type="match status" value="1"/>
</dbReference>
<dbReference type="SMART" id="SM00406">
    <property type="entry name" value="IGv"/>
    <property type="match status" value="1"/>
</dbReference>
<protein>
    <recommendedName>
        <fullName evidence="1">Ig-like domain-containing protein</fullName>
    </recommendedName>
</protein>
<dbReference type="InterPro" id="IPR050150">
    <property type="entry name" value="IgV_Light_Chain"/>
</dbReference>
<accession>A0A8D2I6Z0</accession>
<reference evidence="2" key="2">
    <citation type="submission" date="2025-09" db="UniProtKB">
        <authorList>
            <consortium name="Ensembl"/>
        </authorList>
    </citation>
    <scope>IDENTIFICATION</scope>
</reference>
<keyword evidence="3" id="KW-1185">Reference proteome</keyword>
<reference evidence="2" key="1">
    <citation type="submission" date="2025-08" db="UniProtKB">
        <authorList>
            <consortium name="Ensembl"/>
        </authorList>
    </citation>
    <scope>IDENTIFICATION</scope>
</reference>
<sequence>SESKISEPQYFGTRLRIWTVTLTCGSSTGAVTTSNYANWIQQKPYQVPHDIIGSTSYRVSGVPAKFSGSLLGNKTAFTITGVQTEDEADYYCQVKCVNSHDATAE</sequence>
<evidence type="ECO:0000313" key="2">
    <source>
        <dbReference type="Ensembl" id="ENSUPAP00010025202.1"/>
    </source>
</evidence>
<dbReference type="Proteomes" id="UP000694417">
    <property type="component" value="Unplaced"/>
</dbReference>
<name>A0A8D2I6Z0_UROPR</name>
<feature type="domain" description="Ig-like" evidence="1">
    <location>
        <begin position="1"/>
        <end position="105"/>
    </location>
</feature>
<dbReference type="InterPro" id="IPR007110">
    <property type="entry name" value="Ig-like_dom"/>
</dbReference>
<evidence type="ECO:0000313" key="3">
    <source>
        <dbReference type="Proteomes" id="UP000694417"/>
    </source>
</evidence>
<dbReference type="GeneTree" id="ENSGT00940000163781"/>
<dbReference type="AlphaFoldDB" id="A0A8D2I6Z0"/>
<dbReference type="Pfam" id="PF07686">
    <property type="entry name" value="V-set"/>
    <property type="match status" value="1"/>
</dbReference>